<protein>
    <submittedName>
        <fullName evidence="5">RMI1_C domain-containing protein</fullName>
    </submittedName>
</protein>
<evidence type="ECO:0000313" key="3">
    <source>
        <dbReference type="EMBL" id="VDO94999.1"/>
    </source>
</evidence>
<proteinExistence type="predicted"/>
<sequence>MIRVPDVNIGAPRSSSQSSDSEFSSLAALESSPNEHFSLIKIPYIPPFDSPDSPVLDIEFSPLTRVDRYLRYMAKLRYKAAEANDHSSLSDGSSSSSDSEFVLFRGAGPSTVKLLDISDSDSPKVLDPNVETVASFYLDGGPDFHVRSDTRTGLSICRDSRNVTNLDQRVARGSKKTFTYLLDICHEMRHSTCPRVFVTKATIISIGNQLNANLGTKWTMTVYVNDGTIGIECSLVDSMLKDFIGFTAHEAWGIQIGTVKDLSARLAALKGVKSCGAFLQEFDGMIHIKFFPPTVLNTLPVIMKFERLNDADLDCMCYSSESIGDQ</sequence>
<feature type="region of interest" description="Disordered" evidence="1">
    <location>
        <begin position="1"/>
        <end position="25"/>
    </location>
</feature>
<dbReference type="GO" id="GO:0000712">
    <property type="term" value="P:resolution of meiotic recombination intermediates"/>
    <property type="evidence" value="ECO:0007669"/>
    <property type="project" value="TreeGrafter"/>
</dbReference>
<gene>
    <name evidence="3" type="ORF">SBAD_LOCUS1639</name>
</gene>
<dbReference type="GO" id="GO:0016604">
    <property type="term" value="C:nuclear body"/>
    <property type="evidence" value="ECO:0007669"/>
    <property type="project" value="TreeGrafter"/>
</dbReference>
<dbReference type="Pfam" id="PF16099">
    <property type="entry name" value="RMI1_C"/>
    <property type="match status" value="1"/>
</dbReference>
<evidence type="ECO:0000256" key="1">
    <source>
        <dbReference type="SAM" id="MobiDB-lite"/>
    </source>
</evidence>
<accession>A0A183IDE5</accession>
<dbReference type="EMBL" id="UZAM01006896">
    <property type="protein sequence ID" value="VDO94999.1"/>
    <property type="molecule type" value="Genomic_DNA"/>
</dbReference>
<feature type="compositionally biased region" description="Low complexity" evidence="1">
    <location>
        <begin position="14"/>
        <end position="25"/>
    </location>
</feature>
<dbReference type="Gene3D" id="2.40.50.510">
    <property type="match status" value="1"/>
</dbReference>
<evidence type="ECO:0000259" key="2">
    <source>
        <dbReference type="Pfam" id="PF16099"/>
    </source>
</evidence>
<dbReference type="Proteomes" id="UP000270296">
    <property type="component" value="Unassembled WGS sequence"/>
</dbReference>
<dbReference type="PANTHER" id="PTHR14790">
    <property type="entry name" value="RECQ-MEDIATED GENOME INSTABILITY PROTEIN 1 RMI1"/>
    <property type="match status" value="1"/>
</dbReference>
<dbReference type="GO" id="GO:0031422">
    <property type="term" value="C:RecQ family helicase-topoisomerase III complex"/>
    <property type="evidence" value="ECO:0007669"/>
    <property type="project" value="TreeGrafter"/>
</dbReference>
<name>A0A183IDE5_9BILA</name>
<dbReference type="AlphaFoldDB" id="A0A183IDE5"/>
<reference evidence="5" key="1">
    <citation type="submission" date="2016-06" db="UniProtKB">
        <authorList>
            <consortium name="WormBaseParasite"/>
        </authorList>
    </citation>
    <scope>IDENTIFICATION</scope>
</reference>
<dbReference type="GO" id="GO:0000166">
    <property type="term" value="F:nucleotide binding"/>
    <property type="evidence" value="ECO:0007669"/>
    <property type="project" value="InterPro"/>
</dbReference>
<keyword evidence="4" id="KW-1185">Reference proteome</keyword>
<evidence type="ECO:0000313" key="5">
    <source>
        <dbReference type="WBParaSite" id="SBAD_0000171701-mRNA-1"/>
    </source>
</evidence>
<reference evidence="3 4" key="2">
    <citation type="submission" date="2018-11" db="EMBL/GenBank/DDBJ databases">
        <authorList>
            <consortium name="Pathogen Informatics"/>
        </authorList>
    </citation>
    <scope>NUCLEOTIDE SEQUENCE [LARGE SCALE GENOMIC DNA]</scope>
</reference>
<dbReference type="PANTHER" id="PTHR14790:SF15">
    <property type="entry name" value="RECQ-MEDIATED GENOME INSTABILITY PROTEIN 1"/>
    <property type="match status" value="1"/>
</dbReference>
<organism evidence="5">
    <name type="scientific">Soboliphyme baturini</name>
    <dbReference type="NCBI Taxonomy" id="241478"/>
    <lineage>
        <taxon>Eukaryota</taxon>
        <taxon>Metazoa</taxon>
        <taxon>Ecdysozoa</taxon>
        <taxon>Nematoda</taxon>
        <taxon>Enoplea</taxon>
        <taxon>Dorylaimia</taxon>
        <taxon>Dioctophymatida</taxon>
        <taxon>Dioctophymatoidea</taxon>
        <taxon>Soboliphymatidae</taxon>
        <taxon>Soboliphyme</taxon>
    </lineage>
</organism>
<dbReference type="GO" id="GO:0000724">
    <property type="term" value="P:double-strand break repair via homologous recombination"/>
    <property type="evidence" value="ECO:0007669"/>
    <property type="project" value="TreeGrafter"/>
</dbReference>
<dbReference type="InterPro" id="IPR032199">
    <property type="entry name" value="RMI1_C"/>
</dbReference>
<dbReference type="WBParaSite" id="SBAD_0000171701-mRNA-1">
    <property type="protein sequence ID" value="SBAD_0000171701-mRNA-1"/>
    <property type="gene ID" value="SBAD_0000171701"/>
</dbReference>
<evidence type="ECO:0000313" key="4">
    <source>
        <dbReference type="Proteomes" id="UP000270296"/>
    </source>
</evidence>
<feature type="domain" description="RecQ-mediated genome instability protein 1 C-terminal OB-fold" evidence="2">
    <location>
        <begin position="176"/>
        <end position="314"/>
    </location>
</feature>